<reference evidence="1 2" key="1">
    <citation type="submission" date="2017-09" db="EMBL/GenBank/DDBJ databases">
        <title>Large-scale bioinformatics analysis of Bacillus genomes uncovers conserved roles of natural products in bacterial physiology.</title>
        <authorList>
            <consortium name="Agbiome Team Llc"/>
            <person name="Bleich R.M."/>
            <person name="Grubbs K.J."/>
            <person name="Santa Maria K.C."/>
            <person name="Allen S.E."/>
            <person name="Farag S."/>
            <person name="Shank E.A."/>
            <person name="Bowers A."/>
        </authorList>
    </citation>
    <scope>NUCLEOTIDE SEQUENCE [LARGE SCALE GENOMIC DNA]</scope>
    <source>
        <strain evidence="1 2">AFS083043</strain>
    </source>
</reference>
<accession>A0A2B0N0K6</accession>
<dbReference type="EMBL" id="NUWN01000011">
    <property type="protein sequence ID" value="PFK46855.1"/>
    <property type="molecule type" value="Genomic_DNA"/>
</dbReference>
<organism evidence="1 2">
    <name type="scientific">Bacillus cereus</name>
    <dbReference type="NCBI Taxonomy" id="1396"/>
    <lineage>
        <taxon>Bacteria</taxon>
        <taxon>Bacillati</taxon>
        <taxon>Bacillota</taxon>
        <taxon>Bacilli</taxon>
        <taxon>Bacillales</taxon>
        <taxon>Bacillaceae</taxon>
        <taxon>Bacillus</taxon>
        <taxon>Bacillus cereus group</taxon>
    </lineage>
</organism>
<dbReference type="InterPro" id="IPR025026">
    <property type="entry name" value="DUF3915"/>
</dbReference>
<gene>
    <name evidence="1" type="ORF">COI93_03125</name>
</gene>
<evidence type="ECO:0000313" key="2">
    <source>
        <dbReference type="Proteomes" id="UP000242656"/>
    </source>
</evidence>
<dbReference type="Proteomes" id="UP000242656">
    <property type="component" value="Unassembled WGS sequence"/>
</dbReference>
<name>A0A2B0N0K6_BACCE</name>
<evidence type="ECO:0000313" key="1">
    <source>
        <dbReference type="EMBL" id="PFK46855.1"/>
    </source>
</evidence>
<dbReference type="AlphaFoldDB" id="A0A2B0N0K6"/>
<dbReference type="RefSeq" id="WP_098489610.1">
    <property type="nucleotide sequence ID" value="NZ_NUWN01000011.1"/>
</dbReference>
<proteinExistence type="predicted"/>
<evidence type="ECO:0008006" key="3">
    <source>
        <dbReference type="Google" id="ProtNLM"/>
    </source>
</evidence>
<protein>
    <recommendedName>
        <fullName evidence="3">DUF3915 domain-containing protein</fullName>
    </recommendedName>
</protein>
<sequence>MFGSFGCCDDFRDRHRERDCHREKDNHREKEDHHKVKAVCNVLRNIAIGTEISLLTIKGNVTFNNVIFEGFSNGVALFSALATGDDKDNKDGKNNMSTSKFTGILRVCPEDIIAIAI</sequence>
<dbReference type="Pfam" id="PF13054">
    <property type="entry name" value="DUF3915"/>
    <property type="match status" value="1"/>
</dbReference>
<comment type="caution">
    <text evidence="1">The sequence shown here is derived from an EMBL/GenBank/DDBJ whole genome shotgun (WGS) entry which is preliminary data.</text>
</comment>